<organism evidence="8 9">
    <name type="scientific">Agathobaculum hominis</name>
    <dbReference type="NCBI Taxonomy" id="2763014"/>
    <lineage>
        <taxon>Bacteria</taxon>
        <taxon>Bacillati</taxon>
        <taxon>Bacillota</taxon>
        <taxon>Clostridia</taxon>
        <taxon>Eubacteriales</taxon>
        <taxon>Butyricicoccaceae</taxon>
        <taxon>Agathobaculum</taxon>
    </lineage>
</organism>
<comment type="caution">
    <text evidence="8">The sequence shown here is derived from an EMBL/GenBank/DDBJ whole genome shotgun (WGS) entry which is preliminary data.</text>
</comment>
<keyword evidence="3" id="KW-0731">Sigma factor</keyword>
<dbReference type="Gene3D" id="1.10.1740.10">
    <property type="match status" value="1"/>
</dbReference>
<feature type="domain" description="RNA polymerase sigma factor 70 region 4 type 2" evidence="7">
    <location>
        <begin position="107"/>
        <end position="151"/>
    </location>
</feature>
<dbReference type="InterPro" id="IPR039425">
    <property type="entry name" value="RNA_pol_sigma-70-like"/>
</dbReference>
<dbReference type="InterPro" id="IPR007627">
    <property type="entry name" value="RNA_pol_sigma70_r2"/>
</dbReference>
<evidence type="ECO:0000259" key="7">
    <source>
        <dbReference type="Pfam" id="PF08281"/>
    </source>
</evidence>
<evidence type="ECO:0000256" key="1">
    <source>
        <dbReference type="ARBA" id="ARBA00010641"/>
    </source>
</evidence>
<dbReference type="PANTHER" id="PTHR43133:SF8">
    <property type="entry name" value="RNA POLYMERASE SIGMA FACTOR HI_1459-RELATED"/>
    <property type="match status" value="1"/>
</dbReference>
<dbReference type="InterPro" id="IPR013249">
    <property type="entry name" value="RNA_pol_sigma70_r4_t2"/>
</dbReference>
<sequence>MTEQDKELFSQIYYHYYKRLLYTAVHIIHNFSIAEELTNETFTILLAQFDQVRNHPNLDRWLYTVLTNQALNELKKQKRYIHIPLEELKNIGCEDNPFSFFDVLPDGLSKTDKEILYLRYEQNMNCAEIARYLSISHDASRARLCRAKGHCIELLSKEHYHKH</sequence>
<evidence type="ECO:0000256" key="3">
    <source>
        <dbReference type="ARBA" id="ARBA00023082"/>
    </source>
</evidence>
<keyword evidence="2" id="KW-0805">Transcription regulation</keyword>
<dbReference type="EMBL" id="JACOPK010000001">
    <property type="protein sequence ID" value="MBC5694657.1"/>
    <property type="molecule type" value="Genomic_DNA"/>
</dbReference>
<evidence type="ECO:0000256" key="5">
    <source>
        <dbReference type="ARBA" id="ARBA00023163"/>
    </source>
</evidence>
<dbReference type="RefSeq" id="WP_186968943.1">
    <property type="nucleotide sequence ID" value="NZ_JACOPK010000001.1"/>
</dbReference>
<dbReference type="Proteomes" id="UP000641741">
    <property type="component" value="Unassembled WGS sequence"/>
</dbReference>
<feature type="domain" description="RNA polymerase sigma-70 region 2" evidence="6">
    <location>
        <begin position="13"/>
        <end position="79"/>
    </location>
</feature>
<gene>
    <name evidence="8" type="ORF">H8S02_01650</name>
</gene>
<keyword evidence="9" id="KW-1185">Reference proteome</keyword>
<dbReference type="SUPFAM" id="SSF88659">
    <property type="entry name" value="Sigma3 and sigma4 domains of RNA polymerase sigma factors"/>
    <property type="match status" value="1"/>
</dbReference>
<dbReference type="Gene3D" id="1.10.10.10">
    <property type="entry name" value="Winged helix-like DNA-binding domain superfamily/Winged helix DNA-binding domain"/>
    <property type="match status" value="1"/>
</dbReference>
<dbReference type="Pfam" id="PF08281">
    <property type="entry name" value="Sigma70_r4_2"/>
    <property type="match status" value="1"/>
</dbReference>
<dbReference type="Pfam" id="PF04542">
    <property type="entry name" value="Sigma70_r2"/>
    <property type="match status" value="1"/>
</dbReference>
<evidence type="ECO:0000313" key="9">
    <source>
        <dbReference type="Proteomes" id="UP000641741"/>
    </source>
</evidence>
<dbReference type="InterPro" id="IPR036388">
    <property type="entry name" value="WH-like_DNA-bd_sf"/>
</dbReference>
<dbReference type="SUPFAM" id="SSF88946">
    <property type="entry name" value="Sigma2 domain of RNA polymerase sigma factors"/>
    <property type="match status" value="1"/>
</dbReference>
<comment type="similarity">
    <text evidence="1">Belongs to the sigma-70 factor family. ECF subfamily.</text>
</comment>
<keyword evidence="5" id="KW-0804">Transcription</keyword>
<evidence type="ECO:0000313" key="8">
    <source>
        <dbReference type="EMBL" id="MBC5694657.1"/>
    </source>
</evidence>
<name>A0ABR7GK32_9FIRM</name>
<keyword evidence="4" id="KW-0238">DNA-binding</keyword>
<protein>
    <submittedName>
        <fullName evidence="8">RNA polymerase sigma factor</fullName>
    </submittedName>
</protein>
<evidence type="ECO:0000256" key="2">
    <source>
        <dbReference type="ARBA" id="ARBA00023015"/>
    </source>
</evidence>
<proteinExistence type="inferred from homology"/>
<evidence type="ECO:0000259" key="6">
    <source>
        <dbReference type="Pfam" id="PF04542"/>
    </source>
</evidence>
<reference evidence="8 9" key="1">
    <citation type="submission" date="2020-08" db="EMBL/GenBank/DDBJ databases">
        <title>Genome public.</title>
        <authorList>
            <person name="Liu C."/>
            <person name="Sun Q."/>
        </authorList>
    </citation>
    <scope>NUCLEOTIDE SEQUENCE [LARGE SCALE GENOMIC DNA]</scope>
    <source>
        <strain evidence="8 9">M2</strain>
    </source>
</reference>
<accession>A0ABR7GK32</accession>
<dbReference type="InterPro" id="IPR013324">
    <property type="entry name" value="RNA_pol_sigma_r3/r4-like"/>
</dbReference>
<dbReference type="InterPro" id="IPR013325">
    <property type="entry name" value="RNA_pol_sigma_r2"/>
</dbReference>
<evidence type="ECO:0000256" key="4">
    <source>
        <dbReference type="ARBA" id="ARBA00023125"/>
    </source>
</evidence>
<dbReference type="PANTHER" id="PTHR43133">
    <property type="entry name" value="RNA POLYMERASE ECF-TYPE SIGMA FACTO"/>
    <property type="match status" value="1"/>
</dbReference>